<dbReference type="GO" id="GO:0004888">
    <property type="term" value="F:transmembrane signaling receptor activity"/>
    <property type="evidence" value="ECO:0007669"/>
    <property type="project" value="TreeGrafter"/>
</dbReference>
<evidence type="ECO:0000256" key="4">
    <source>
        <dbReference type="SAM" id="SignalP"/>
    </source>
</evidence>
<feature type="domain" description="Ig-like" evidence="5">
    <location>
        <begin position="307"/>
        <end position="394"/>
    </location>
</feature>
<reference evidence="6" key="1">
    <citation type="submission" date="2021-04" db="EMBL/GenBank/DDBJ databases">
        <authorList>
            <consortium name="Wellcome Sanger Institute Data Sharing"/>
        </authorList>
    </citation>
    <scope>NUCLEOTIDE SEQUENCE [LARGE SCALE GENOMIC DNA]</scope>
</reference>
<reference evidence="6" key="3">
    <citation type="submission" date="2025-09" db="UniProtKB">
        <authorList>
            <consortium name="Ensembl"/>
        </authorList>
    </citation>
    <scope>IDENTIFICATION</scope>
</reference>
<dbReference type="CDD" id="cd00096">
    <property type="entry name" value="Ig"/>
    <property type="match status" value="2"/>
</dbReference>
<evidence type="ECO:0000256" key="3">
    <source>
        <dbReference type="SAM" id="Phobius"/>
    </source>
</evidence>
<evidence type="ECO:0000259" key="5">
    <source>
        <dbReference type="PROSITE" id="PS50835"/>
    </source>
</evidence>
<dbReference type="SMART" id="SM00408">
    <property type="entry name" value="IGc2"/>
    <property type="match status" value="2"/>
</dbReference>
<dbReference type="SUPFAM" id="SSF48726">
    <property type="entry name" value="Immunoglobulin"/>
    <property type="match status" value="2"/>
</dbReference>
<dbReference type="GO" id="GO:0007166">
    <property type="term" value="P:cell surface receptor signaling pathway"/>
    <property type="evidence" value="ECO:0007669"/>
    <property type="project" value="TreeGrafter"/>
</dbReference>
<keyword evidence="3" id="KW-0472">Membrane</keyword>
<dbReference type="Ensembl" id="ENSSAUT00010002371.1">
    <property type="protein sequence ID" value="ENSSAUP00010002259.1"/>
    <property type="gene ID" value="ENSSAUG00010001115.1"/>
</dbReference>
<dbReference type="InterPro" id="IPR003598">
    <property type="entry name" value="Ig_sub2"/>
</dbReference>
<feature type="signal peptide" evidence="4">
    <location>
        <begin position="1"/>
        <end position="18"/>
    </location>
</feature>
<organism evidence="6 7">
    <name type="scientific">Sparus aurata</name>
    <name type="common">Gilthead sea bream</name>
    <dbReference type="NCBI Taxonomy" id="8175"/>
    <lineage>
        <taxon>Eukaryota</taxon>
        <taxon>Metazoa</taxon>
        <taxon>Chordata</taxon>
        <taxon>Craniata</taxon>
        <taxon>Vertebrata</taxon>
        <taxon>Euteleostomi</taxon>
        <taxon>Actinopterygii</taxon>
        <taxon>Neopterygii</taxon>
        <taxon>Teleostei</taxon>
        <taxon>Neoteleostei</taxon>
        <taxon>Acanthomorphata</taxon>
        <taxon>Eupercaria</taxon>
        <taxon>Spariformes</taxon>
        <taxon>Sparidae</taxon>
        <taxon>Sparus</taxon>
    </lineage>
</organism>
<reference evidence="6" key="2">
    <citation type="submission" date="2025-08" db="UniProtKB">
        <authorList>
            <consortium name="Ensembl"/>
        </authorList>
    </citation>
    <scope>IDENTIFICATION</scope>
</reference>
<dbReference type="GO" id="GO:0006955">
    <property type="term" value="P:immune response"/>
    <property type="evidence" value="ECO:0007669"/>
    <property type="project" value="TreeGrafter"/>
</dbReference>
<sequence length="491" mass="55062">MFASLFVIVLGKFINTASLGLPRLFGPSEALVKTAVEMNCELLTFPENETILLQLFREVDRSRMFAEYTSLKGKEATLPLYVRHFHEGNLVCVASAQNNSLIEPTVSNIHYLKVIEPVEGAEIEVCSGLVNLFEGNRLELRCKLKAGNHVSYKWLLNGRLVSQSLLHDDRLLINRTTSQDSGSYRCVASNSFNQTDFFTVNSTEVVITVKDLVSEPDISFSVLKEDIHNYFAVVSCRSTRGTPPVTFSLYNSTEFIASVMTEERFATFKVPLVLGQDLGFLQCQARNGDWVVYGEKIPLEVVPVGGPVTMRYTYDSGENYAVISITIYCEAAKGTHARYQWFLNGTLLHDRGSFYYVHHQHPELAMLMLSVGDSSAGTYHCEVSDSFDNTTAISSRRLYLDKHRLNRLPVWVVAVVFGSFTFLILLVSVCCGIGVVFSEFLSSCLPLFRQKDIMERSLCESIFLFNADTLKNDDDVPHEATTSPCRENRAA</sequence>
<dbReference type="PANTHER" id="PTHR11481">
    <property type="entry name" value="IMMUNOGLOBULIN FC RECEPTOR"/>
    <property type="match status" value="1"/>
</dbReference>
<dbReference type="PANTHER" id="PTHR11481:SF60">
    <property type="entry name" value="IG-LIKE DOMAIN-CONTAINING PROTEIN"/>
    <property type="match status" value="1"/>
</dbReference>
<proteinExistence type="predicted"/>
<accession>A0A671TK18</accession>
<keyword evidence="3" id="KW-0812">Transmembrane</keyword>
<dbReference type="Proteomes" id="UP000472265">
    <property type="component" value="Chromosome 1"/>
</dbReference>
<dbReference type="InterPro" id="IPR007110">
    <property type="entry name" value="Ig-like_dom"/>
</dbReference>
<feature type="chain" id="PRO_5025428297" evidence="4">
    <location>
        <begin position="19"/>
        <end position="491"/>
    </location>
</feature>
<dbReference type="OMA" id="AGNHVSY"/>
<dbReference type="SMART" id="SM00409">
    <property type="entry name" value="IG"/>
    <property type="match status" value="2"/>
</dbReference>
<dbReference type="InterPro" id="IPR050488">
    <property type="entry name" value="Ig_Fc_receptor"/>
</dbReference>
<name>A0A671TK18_SPAAU</name>
<evidence type="ECO:0000256" key="2">
    <source>
        <dbReference type="ARBA" id="ARBA00023157"/>
    </source>
</evidence>
<evidence type="ECO:0000313" key="7">
    <source>
        <dbReference type="Proteomes" id="UP000472265"/>
    </source>
</evidence>
<dbReference type="PROSITE" id="PS50835">
    <property type="entry name" value="IG_LIKE"/>
    <property type="match status" value="2"/>
</dbReference>
<dbReference type="InterPro" id="IPR003599">
    <property type="entry name" value="Ig_sub"/>
</dbReference>
<evidence type="ECO:0000256" key="1">
    <source>
        <dbReference type="ARBA" id="ARBA00022729"/>
    </source>
</evidence>
<feature type="domain" description="Ig-like" evidence="5">
    <location>
        <begin position="104"/>
        <end position="208"/>
    </location>
</feature>
<dbReference type="InterPro" id="IPR013783">
    <property type="entry name" value="Ig-like_fold"/>
</dbReference>
<dbReference type="InParanoid" id="A0A671TK18"/>
<keyword evidence="2" id="KW-1015">Disulfide bond</keyword>
<evidence type="ECO:0000313" key="6">
    <source>
        <dbReference type="Ensembl" id="ENSSAUP00010002259.1"/>
    </source>
</evidence>
<dbReference type="InterPro" id="IPR036179">
    <property type="entry name" value="Ig-like_dom_sf"/>
</dbReference>
<protein>
    <submittedName>
        <fullName evidence="6">Si:dkey-93h22.7</fullName>
    </submittedName>
</protein>
<dbReference type="GO" id="GO:0009897">
    <property type="term" value="C:external side of plasma membrane"/>
    <property type="evidence" value="ECO:0007669"/>
    <property type="project" value="TreeGrafter"/>
</dbReference>
<dbReference type="AlphaFoldDB" id="A0A671TK18"/>
<dbReference type="Gene3D" id="2.60.40.10">
    <property type="entry name" value="Immunoglobulins"/>
    <property type="match status" value="2"/>
</dbReference>
<feature type="transmembrane region" description="Helical" evidence="3">
    <location>
        <begin position="408"/>
        <end position="441"/>
    </location>
</feature>
<dbReference type="GeneTree" id="ENSGT00530000069282"/>
<keyword evidence="7" id="KW-1185">Reference proteome</keyword>
<dbReference type="Pfam" id="PF13927">
    <property type="entry name" value="Ig_3"/>
    <property type="match status" value="1"/>
</dbReference>
<keyword evidence="1 4" id="KW-0732">Signal</keyword>
<keyword evidence="3" id="KW-1133">Transmembrane helix</keyword>